<proteinExistence type="predicted"/>
<sequence length="358" mass="37602">MTSTTAGRPVQLAVGLTDRHVLELLGDQTLLERFNFAALSFAIVGTNRLANYPTTDAHTEPAQLDTGLLTATLKQRARSLRLIAAATIQRDHPYSLARRIASLDVLAGGRTGLLLDSEDAALVKQATAAASQPRSDASANSATPVAWQGIDGQVDIPLSVETVVDAAEAIVQLWQSWPRESIIADKEAGVYTQANRIRNVEHEGVYRIHGPISVPTSAQQTPVLAGLVSTVGEHTAPGLFDLLLASEREATSHSSAEESLPSTPVFEVLPAGYGRTTVAAARAAIDRGRQGLVVTPSEGRTGLIGLLDDTLPALAEAGIDGGSIPSQTLRATLGIPFQPDRLVGKPSAFAAPAVQSRL</sequence>
<evidence type="ECO:0000256" key="4">
    <source>
        <dbReference type="ARBA" id="ARBA00023033"/>
    </source>
</evidence>
<evidence type="ECO:0000313" key="6">
    <source>
        <dbReference type="Proteomes" id="UP000433493"/>
    </source>
</evidence>
<protein>
    <submittedName>
        <fullName evidence="5">LLM class flavin-dependent oxidoreductase</fullName>
    </submittedName>
</protein>
<keyword evidence="4" id="KW-0503">Monooxygenase</keyword>
<keyword evidence="1" id="KW-0285">Flavoprotein</keyword>
<comment type="caution">
    <text evidence="5">The sequence shown here is derived from an EMBL/GenBank/DDBJ whole genome shotgun (WGS) entry which is preliminary data.</text>
</comment>
<dbReference type="PANTHER" id="PTHR30011:SF16">
    <property type="entry name" value="C2H2 FINGER DOMAIN TRANSCRIPTION FACTOR (EUROFUNG)-RELATED"/>
    <property type="match status" value="1"/>
</dbReference>
<dbReference type="InterPro" id="IPR036661">
    <property type="entry name" value="Luciferase-like_sf"/>
</dbReference>
<evidence type="ECO:0000256" key="3">
    <source>
        <dbReference type="ARBA" id="ARBA00023002"/>
    </source>
</evidence>
<dbReference type="OrthoDB" id="3265338at2"/>
<name>A0A7J5B9E0_9MICO</name>
<reference evidence="5 6" key="1">
    <citation type="submission" date="2019-09" db="EMBL/GenBank/DDBJ databases">
        <title>Phylogeny of genus Pseudoclavibacter and closely related genus.</title>
        <authorList>
            <person name="Li Y."/>
        </authorList>
    </citation>
    <scope>NUCLEOTIDE SEQUENCE [LARGE SCALE GENOMIC DNA]</scope>
    <source>
        <strain evidence="5 6">KCTC 13959</strain>
    </source>
</reference>
<evidence type="ECO:0000256" key="2">
    <source>
        <dbReference type="ARBA" id="ARBA00022643"/>
    </source>
</evidence>
<dbReference type="RefSeq" id="WP_158052607.1">
    <property type="nucleotide sequence ID" value="NZ_WBKB01000006.1"/>
</dbReference>
<keyword evidence="3" id="KW-0560">Oxidoreductase</keyword>
<keyword evidence="2" id="KW-0288">FMN</keyword>
<dbReference type="Gene3D" id="3.20.20.30">
    <property type="entry name" value="Luciferase-like domain"/>
    <property type="match status" value="1"/>
</dbReference>
<dbReference type="EMBL" id="WBKB01000006">
    <property type="protein sequence ID" value="KAB1642152.1"/>
    <property type="molecule type" value="Genomic_DNA"/>
</dbReference>
<evidence type="ECO:0000313" key="5">
    <source>
        <dbReference type="EMBL" id="KAB1642152.1"/>
    </source>
</evidence>
<dbReference type="PANTHER" id="PTHR30011">
    <property type="entry name" value="ALKANESULFONATE MONOOXYGENASE-RELATED"/>
    <property type="match status" value="1"/>
</dbReference>
<dbReference type="InterPro" id="IPR051260">
    <property type="entry name" value="Diverse_substr_monoxygenases"/>
</dbReference>
<keyword evidence="6" id="KW-1185">Reference proteome</keyword>
<dbReference type="AlphaFoldDB" id="A0A7J5B9E0"/>
<organism evidence="5 6">
    <name type="scientific">Gulosibacter chungangensis</name>
    <dbReference type="NCBI Taxonomy" id="979746"/>
    <lineage>
        <taxon>Bacteria</taxon>
        <taxon>Bacillati</taxon>
        <taxon>Actinomycetota</taxon>
        <taxon>Actinomycetes</taxon>
        <taxon>Micrococcales</taxon>
        <taxon>Microbacteriaceae</taxon>
        <taxon>Gulosibacter</taxon>
    </lineage>
</organism>
<dbReference type="Proteomes" id="UP000433493">
    <property type="component" value="Unassembled WGS sequence"/>
</dbReference>
<dbReference type="SUPFAM" id="SSF51679">
    <property type="entry name" value="Bacterial luciferase-like"/>
    <property type="match status" value="1"/>
</dbReference>
<accession>A0A7J5B9E0</accession>
<dbReference type="GO" id="GO:0016705">
    <property type="term" value="F:oxidoreductase activity, acting on paired donors, with incorporation or reduction of molecular oxygen"/>
    <property type="evidence" value="ECO:0007669"/>
    <property type="project" value="InterPro"/>
</dbReference>
<gene>
    <name evidence="5" type="ORF">F8O05_10015</name>
</gene>
<evidence type="ECO:0000256" key="1">
    <source>
        <dbReference type="ARBA" id="ARBA00022630"/>
    </source>
</evidence>
<dbReference type="GO" id="GO:0004497">
    <property type="term" value="F:monooxygenase activity"/>
    <property type="evidence" value="ECO:0007669"/>
    <property type="project" value="UniProtKB-KW"/>
</dbReference>